<dbReference type="KEGG" id="vg:80399443"/>
<protein>
    <submittedName>
        <fullName evidence="1">Maturation protein</fullName>
    </submittedName>
</protein>
<evidence type="ECO:0000313" key="2">
    <source>
        <dbReference type="Proteomes" id="UP000678772"/>
    </source>
</evidence>
<dbReference type="Proteomes" id="UP000678772">
    <property type="component" value="Segment"/>
</dbReference>
<evidence type="ECO:0000313" key="1">
    <source>
        <dbReference type="EMBL" id="DAD51633.1"/>
    </source>
</evidence>
<dbReference type="RefSeq" id="YP_010770198.1">
    <property type="nucleotide sequence ID" value="NC_074194.1"/>
</dbReference>
<sequence length="638" mass="70299">RYVMSADLSFGPGYGGLYQEDVYPDADFPPYGLTPAIPTPSSPFGQVVWKYDPVFRMIASGYYAIGPIVTVLPPLSSSWDISKRKLSNPVEPFPYDWSYDHHYYGSTIHNIRALLDLLTGQFFPQDLPLGNEKACRHSTFSGFGAYIPNYTDIDLHLSDEVVSVSDVNSPSITVLGTHLTDNRHFYAVNSVEAGISYPDTAFRLRFDVGLRKLSELSGGYSAGSGTQVHRVQSSVKILRADLTGFSISVSTECFLGGPYYGYSEVIYRWGYTMSHDLFRGLGTWLYSLESGVYRFRCTGFLVNFHAISCTEGYDITAPAEVLGRNPRIRGPFYTVPTQDDTVSLNISKCYSGARGFRYAVDTNWADIVPASLFSTVDAIESVEGGSHTDVLQTIAKLPEYKAMIPKLWDAIHILEAIKSRHFDASTVKAIVDLASTTELQGSFQWRPLMELLTVELPKIISVIQSFQSPGKDLVVGRGSWSTMLPAGSLGRSSVELVTRSKIVLDVSNRSLATTLLGVDALGILPKPSNLWDLVPYSFVLNWITGVGKNMERSEYAALLATLPSYYVHTYTLSSPLSSEELANRSLASSLGGSLSYRVFYRDVSRFSPLPHDSKFGFGLPSNLPPLGVVGALLWQVLT</sequence>
<feature type="non-terminal residue" evidence="1">
    <location>
        <position position="1"/>
    </location>
</feature>
<proteinExistence type="predicted"/>
<organism evidence="1 2">
    <name type="scientific">ssRNA phage Esthiorhiza.2_43</name>
    <dbReference type="NCBI Taxonomy" id="2786062"/>
    <lineage>
        <taxon>Viruses</taxon>
        <taxon>Riboviria</taxon>
        <taxon>Orthornavirae</taxon>
        <taxon>Lenarviricota</taxon>
        <taxon>Leviviricetes</taxon>
        <taxon>Timlovirales</taxon>
        <taxon>Blumeviridae</taxon>
        <taxon>Nehohpavirus</taxon>
        <taxon>Nehohpavirus sp. 'tellurenecus'</taxon>
    </lineage>
</organism>
<dbReference type="EMBL" id="BK013876">
    <property type="protein sequence ID" value="DAD51633.1"/>
    <property type="molecule type" value="Genomic_RNA"/>
</dbReference>
<gene>
    <name evidence="1" type="primary">Esthiorhiza.2_43_1</name>
</gene>
<accession>A0A8S5L1W2</accession>
<reference evidence="1" key="1">
    <citation type="submission" date="2020-09" db="EMBL/GenBank/DDBJ databases">
        <title>Leviviricetes taxonomy.</title>
        <authorList>
            <person name="Stockdale S.R."/>
            <person name="Callanan J."/>
            <person name="Adriaenssens E.M."/>
            <person name="Kuhn J.H."/>
            <person name="Rumnieks J."/>
            <person name="Shkoporov A."/>
            <person name="Draper L.A."/>
            <person name="Ross P."/>
            <person name="Hill C."/>
        </authorList>
    </citation>
    <scope>NUCLEOTIDE SEQUENCE</scope>
</reference>
<name>A0A8S5L1W2_9VIRU</name>
<dbReference type="GeneID" id="80399443"/>